<comment type="caution">
    <text evidence="2">The sequence shown here is derived from an EMBL/GenBank/DDBJ whole genome shotgun (WGS) entry which is preliminary data.</text>
</comment>
<name>A0A7W6CHN7_9SPHN</name>
<feature type="transmembrane region" description="Helical" evidence="1">
    <location>
        <begin position="15"/>
        <end position="32"/>
    </location>
</feature>
<keyword evidence="1" id="KW-0472">Membrane</keyword>
<dbReference type="AlphaFoldDB" id="A0A7W6CHN7"/>
<keyword evidence="3" id="KW-1185">Reference proteome</keyword>
<sequence length="34" mass="3600">MSKTRALILDHGLEAVRLLLVVGCALALILAGRI</sequence>
<evidence type="ECO:0000313" key="3">
    <source>
        <dbReference type="Proteomes" id="UP000548867"/>
    </source>
</evidence>
<proteinExistence type="predicted"/>
<dbReference type="EMBL" id="JACIDX010000016">
    <property type="protein sequence ID" value="MBB3956748.1"/>
    <property type="molecule type" value="Genomic_DNA"/>
</dbReference>
<gene>
    <name evidence="2" type="ORF">GGR38_003714</name>
</gene>
<accession>A0A7W6CHN7</accession>
<organism evidence="2 3">
    <name type="scientific">Novosphingobium sediminicola</name>
    <dbReference type="NCBI Taxonomy" id="563162"/>
    <lineage>
        <taxon>Bacteria</taxon>
        <taxon>Pseudomonadati</taxon>
        <taxon>Pseudomonadota</taxon>
        <taxon>Alphaproteobacteria</taxon>
        <taxon>Sphingomonadales</taxon>
        <taxon>Sphingomonadaceae</taxon>
        <taxon>Novosphingobium</taxon>
    </lineage>
</organism>
<protein>
    <submittedName>
        <fullName evidence="2">Uncharacterized protein</fullName>
    </submittedName>
</protein>
<keyword evidence="1" id="KW-1133">Transmembrane helix</keyword>
<dbReference type="Proteomes" id="UP000548867">
    <property type="component" value="Unassembled WGS sequence"/>
</dbReference>
<reference evidence="2 3" key="1">
    <citation type="submission" date="2020-08" db="EMBL/GenBank/DDBJ databases">
        <title>Genomic Encyclopedia of Type Strains, Phase IV (KMG-IV): sequencing the most valuable type-strain genomes for metagenomic binning, comparative biology and taxonomic classification.</title>
        <authorList>
            <person name="Goeker M."/>
        </authorList>
    </citation>
    <scope>NUCLEOTIDE SEQUENCE [LARGE SCALE GENOMIC DNA]</scope>
    <source>
        <strain evidence="2 3">DSM 27057</strain>
    </source>
</reference>
<evidence type="ECO:0000256" key="1">
    <source>
        <dbReference type="SAM" id="Phobius"/>
    </source>
</evidence>
<evidence type="ECO:0000313" key="2">
    <source>
        <dbReference type="EMBL" id="MBB3956748.1"/>
    </source>
</evidence>
<keyword evidence="1" id="KW-0812">Transmembrane</keyword>